<accession>A0A1G7S4H9</accession>
<name>A0A1G7S4H9_CHIFI</name>
<feature type="transmembrane region" description="Helical" evidence="1">
    <location>
        <begin position="6"/>
        <end position="28"/>
    </location>
</feature>
<organism evidence="2 3">
    <name type="scientific">Chitinophaga filiformis</name>
    <name type="common">Myxococcus filiformis</name>
    <name type="synonym">Flexibacter filiformis</name>
    <dbReference type="NCBI Taxonomy" id="104663"/>
    <lineage>
        <taxon>Bacteria</taxon>
        <taxon>Pseudomonadati</taxon>
        <taxon>Bacteroidota</taxon>
        <taxon>Chitinophagia</taxon>
        <taxon>Chitinophagales</taxon>
        <taxon>Chitinophagaceae</taxon>
        <taxon>Chitinophaga</taxon>
    </lineage>
</organism>
<gene>
    <name evidence="2" type="ORF">SAMN04488121_103730</name>
</gene>
<reference evidence="2 3" key="1">
    <citation type="submission" date="2016-10" db="EMBL/GenBank/DDBJ databases">
        <authorList>
            <person name="de Groot N.N."/>
        </authorList>
    </citation>
    <scope>NUCLEOTIDE SEQUENCE [LARGE SCALE GENOMIC DNA]</scope>
    <source>
        <strain evidence="2 3">DSM 527</strain>
    </source>
</reference>
<evidence type="ECO:0000313" key="2">
    <source>
        <dbReference type="EMBL" id="SDG17854.1"/>
    </source>
</evidence>
<dbReference type="AlphaFoldDB" id="A0A1G7S4H9"/>
<keyword evidence="1" id="KW-0812">Transmembrane</keyword>
<dbReference type="EMBL" id="FNBN01000003">
    <property type="protein sequence ID" value="SDG17854.1"/>
    <property type="molecule type" value="Genomic_DNA"/>
</dbReference>
<keyword evidence="1" id="KW-0472">Membrane</keyword>
<evidence type="ECO:0008006" key="4">
    <source>
        <dbReference type="Google" id="ProtNLM"/>
    </source>
</evidence>
<keyword evidence="1" id="KW-1133">Transmembrane helix</keyword>
<dbReference type="Proteomes" id="UP000199045">
    <property type="component" value="Unassembled WGS sequence"/>
</dbReference>
<evidence type="ECO:0000256" key="1">
    <source>
        <dbReference type="SAM" id="Phobius"/>
    </source>
</evidence>
<proteinExistence type="predicted"/>
<evidence type="ECO:0000313" key="3">
    <source>
        <dbReference type="Proteomes" id="UP000199045"/>
    </source>
</evidence>
<protein>
    <recommendedName>
        <fullName evidence="4">DUF1440 domain-containing protein</fullName>
    </recommendedName>
</protein>
<sequence length="149" mass="15687">MADLGTAIGAGLLAGVAGTAAITVSQMIEMKITGRKPSNAPVEVVSKVLDVTAVSEEKKPKVSQEIHWAYGTTWGIARGMLSLTGLKGWTADLAHFAAVWGAALVMLPSLKVAPPIQEEDPKTIGIDILHHAVYALAAGLVYDMITRKK</sequence>